<dbReference type="InterPro" id="IPR044023">
    <property type="entry name" value="Ig_7"/>
</dbReference>
<evidence type="ECO:0000256" key="2">
    <source>
        <dbReference type="ARBA" id="ARBA00022737"/>
    </source>
</evidence>
<comment type="caution">
    <text evidence="6">The sequence shown here is derived from an EMBL/GenBank/DDBJ whole genome shotgun (WGS) entry which is preliminary data.</text>
</comment>
<keyword evidence="3" id="KW-0106">Calcium</keyword>
<reference evidence="6 7" key="1">
    <citation type="submission" date="2024-07" db="EMBL/GenBank/DDBJ databases">
        <title>The genome sequence of type strain Sediminicola arcticus GDMCC 1.2805.</title>
        <authorList>
            <person name="Liu Y."/>
        </authorList>
    </citation>
    <scope>NUCLEOTIDE SEQUENCE [LARGE SCALE GENOMIC DNA]</scope>
    <source>
        <strain evidence="6 7">GDMCC 1.2805</strain>
    </source>
</reference>
<dbReference type="RefSeq" id="WP_354616624.1">
    <property type="nucleotide sequence ID" value="NZ_JBEXAE010000013.1"/>
</dbReference>
<dbReference type="SUPFAM" id="SSF141072">
    <property type="entry name" value="CalX-like"/>
    <property type="match status" value="2"/>
</dbReference>
<evidence type="ECO:0000313" key="6">
    <source>
        <dbReference type="EMBL" id="MET6992082.1"/>
    </source>
</evidence>
<dbReference type="InterPro" id="IPR003644">
    <property type="entry name" value="Calx_beta"/>
</dbReference>
<evidence type="ECO:0000259" key="5">
    <source>
        <dbReference type="PROSITE" id="PS50268"/>
    </source>
</evidence>
<dbReference type="Proteomes" id="UP001549799">
    <property type="component" value="Unassembled WGS sequence"/>
</dbReference>
<dbReference type="InterPro" id="IPR018247">
    <property type="entry name" value="EF_Hand_1_Ca_BS"/>
</dbReference>
<evidence type="ECO:0000313" key="7">
    <source>
        <dbReference type="Proteomes" id="UP001549799"/>
    </source>
</evidence>
<evidence type="ECO:0000256" key="4">
    <source>
        <dbReference type="ARBA" id="ARBA00023065"/>
    </source>
</evidence>
<dbReference type="Pfam" id="PF13585">
    <property type="entry name" value="CHU_C"/>
    <property type="match status" value="1"/>
</dbReference>
<dbReference type="EMBL" id="JBEXAE010000013">
    <property type="protein sequence ID" value="MET6992082.1"/>
    <property type="molecule type" value="Genomic_DNA"/>
</dbReference>
<dbReference type="InterPro" id="IPR038081">
    <property type="entry name" value="CalX-like_sf"/>
</dbReference>
<protein>
    <submittedName>
        <fullName evidence="6">Calx-beta domain-containing protein</fullName>
    </submittedName>
</protein>
<dbReference type="InterPro" id="IPR026341">
    <property type="entry name" value="T9SS_type_B"/>
</dbReference>
<organism evidence="6 7">
    <name type="scientific">Sediminicola arcticus</name>
    <dbReference type="NCBI Taxonomy" id="1574308"/>
    <lineage>
        <taxon>Bacteria</taxon>
        <taxon>Pseudomonadati</taxon>
        <taxon>Bacteroidota</taxon>
        <taxon>Flavobacteriia</taxon>
        <taxon>Flavobacteriales</taxon>
        <taxon>Flavobacteriaceae</taxon>
        <taxon>Sediminicola</taxon>
    </lineage>
</organism>
<dbReference type="NCBIfam" id="TIGR04131">
    <property type="entry name" value="Bac_Flav_CTERM"/>
    <property type="match status" value="1"/>
</dbReference>
<dbReference type="InterPro" id="IPR002126">
    <property type="entry name" value="Cadherin-like_dom"/>
</dbReference>
<dbReference type="Pfam" id="PF03160">
    <property type="entry name" value="Calx-beta"/>
    <property type="match status" value="3"/>
</dbReference>
<gene>
    <name evidence="6" type="ORF">ABXZ36_15650</name>
</gene>
<dbReference type="PROSITE" id="PS50268">
    <property type="entry name" value="CADHERIN_2"/>
    <property type="match status" value="1"/>
</dbReference>
<dbReference type="InterPro" id="IPR028974">
    <property type="entry name" value="TSP_type-3_rpt"/>
</dbReference>
<name>A0ABV2SY41_9FLAO</name>
<proteinExistence type="predicted"/>
<keyword evidence="7" id="KW-1185">Reference proteome</keyword>
<dbReference type="SMART" id="SM00237">
    <property type="entry name" value="Calx_beta"/>
    <property type="match status" value="2"/>
</dbReference>
<dbReference type="InterPro" id="IPR001434">
    <property type="entry name" value="OmcB-like_DUF11"/>
</dbReference>
<dbReference type="Gene3D" id="2.60.40.2030">
    <property type="match status" value="2"/>
</dbReference>
<dbReference type="Gene3D" id="4.10.1080.10">
    <property type="entry name" value="TSP type-3 repeat"/>
    <property type="match status" value="1"/>
</dbReference>
<keyword evidence="4" id="KW-0406">Ion transport</keyword>
<evidence type="ECO:0000256" key="3">
    <source>
        <dbReference type="ARBA" id="ARBA00022837"/>
    </source>
</evidence>
<keyword evidence="4" id="KW-0813">Transport</keyword>
<accession>A0ABV2SY41</accession>
<dbReference type="Pfam" id="PF19081">
    <property type="entry name" value="Ig_7"/>
    <property type="match status" value="1"/>
</dbReference>
<evidence type="ECO:0000256" key="1">
    <source>
        <dbReference type="ARBA" id="ARBA00022729"/>
    </source>
</evidence>
<feature type="non-terminal residue" evidence="6">
    <location>
        <position position="1"/>
    </location>
</feature>
<feature type="domain" description="Cadherin" evidence="5">
    <location>
        <begin position="6"/>
        <end position="153"/>
    </location>
</feature>
<dbReference type="Pfam" id="PF01345">
    <property type="entry name" value="DUF11"/>
    <property type="match status" value="1"/>
</dbReference>
<dbReference type="InterPro" id="IPR051171">
    <property type="entry name" value="CaCA"/>
</dbReference>
<keyword evidence="2" id="KW-0677">Repeat</keyword>
<dbReference type="PROSITE" id="PS00018">
    <property type="entry name" value="EF_HAND_1"/>
    <property type="match status" value="1"/>
</dbReference>
<sequence length="1043" mass="107778">GYALGTPNTATVTITDNDNAGYTVTPLTLNTSEAGGSQTFTIVLNAAPNSNVVFSITSGDTSEGTVSPGTITFTPGTYNNPRTVTVTPVNDDVVDSTINYNVTVSVVDASSDNNFDALADQTVSVSNADDDSVGVNVGAITGNTSEAGGTATFTVSLDSQPSADVTIPLSSSNTAEGTVAANVVLTSINWQTGVTVIATGVDDGALVDGPITYTIVTGDVTSADSNYNDLGAGDVADVTVINSDNDTANISINSGAVTVNEGAGTVTFSVTLTGNVVNSFTVNYFTTDETATSVLDYTATSGTLTFSGNNGETQNITVTILNDIFVEPSETFIVTLSNVTSIGNVNIGNAVGRASITDNDSANVIIDDVVLNEGDGTADFTVTLTGSPNTGFTVSYNTTDGTAISVEDYTFTSGNLTFIGNDGETQTISVPIINDNIVEQNDENFTVTLTGTNSPLVTIGDEEGIGTIVDDEICPAGGAAPVLDPLVETVFCDAVEQDLDAYTNSTVPAGSVLTWTTNNLDLLDTASHLMSSVISSDFPGTYYGFFYDAANNCASPALEVTLEFNTSPTLTSTTPADICGEGSVVLGATFSEGTISWFTTPTGGVSIATGESFTTPLLTATTTYYVEATANGCPSARVAVVVTINETPSAGTATDIGSCSVAAGGPTTLDLDDTLTGEDAGVWSVTTVPAGSSVEIGTDNIVDFEGLTNGDYVFTYTTTGAQAPCTNDTVSVTVTVISCTVDSDNDGLLDGQEITLGTEPNNPDTDGDGINDGTEVGDDIANPLDGDGDGIIDALDSNILDTDNDGVVDQLDPANTDACIPNISAACRIDLELAKTVDNANPAVGRQITFTITLTNLSQITVTDVVINDLVGEQVNGFQYVSNTASNGSYDEVTGRWSLMAMAPDEVATLNITVTVPGEGTFLNTASLVSSSPEDGNSTNNTSTVSVAVTPRSSNEPGFIFNQFSPNGDGINDLLRINDIQDYPNNILEIYDRYGNQVYSKANYDNTWNGEGKNGELPKGTYFYILDLGDGSEVRKGWIQIIR</sequence>
<dbReference type="PANTHER" id="PTHR11878:SF65">
    <property type="entry name" value="NA_CA-EXCHANGE PROTEIN, ISOFORM G"/>
    <property type="match status" value="1"/>
</dbReference>
<keyword evidence="1" id="KW-0732">Signal</keyword>
<dbReference type="PANTHER" id="PTHR11878">
    <property type="entry name" value="SODIUM/CALCIUM EXCHANGER"/>
    <property type="match status" value="1"/>
</dbReference>